<evidence type="ECO:0000313" key="2">
    <source>
        <dbReference type="EMBL" id="MTH30243.1"/>
    </source>
</evidence>
<dbReference type="Proteomes" id="UP000488936">
    <property type="component" value="Unassembled WGS sequence"/>
</dbReference>
<evidence type="ECO:0000313" key="3">
    <source>
        <dbReference type="Proteomes" id="UP000488936"/>
    </source>
</evidence>
<name>A0A7K1GPB2_9FLAO</name>
<feature type="transmembrane region" description="Helical" evidence="1">
    <location>
        <begin position="64"/>
        <end position="95"/>
    </location>
</feature>
<dbReference type="AlphaFoldDB" id="A0A7K1GPB2"/>
<dbReference type="RefSeq" id="WP_155036228.1">
    <property type="nucleotide sequence ID" value="NZ_JBHTIG010000010.1"/>
</dbReference>
<protein>
    <submittedName>
        <fullName evidence="2">Uncharacterized protein</fullName>
    </submittedName>
</protein>
<comment type="caution">
    <text evidence="2">The sequence shown here is derived from an EMBL/GenBank/DDBJ whole genome shotgun (WGS) entry which is preliminary data.</text>
</comment>
<feature type="transmembrane region" description="Helical" evidence="1">
    <location>
        <begin position="25"/>
        <end position="44"/>
    </location>
</feature>
<keyword evidence="1" id="KW-0812">Transmembrane</keyword>
<accession>A0A7K1GPB2</accession>
<reference evidence="2 3" key="1">
    <citation type="journal article" date="2006" name="Int. J. Syst. Evol. Microbiol.">
        <title>Myroides pelagicus sp. nov., isolated from seawater in Thailand.</title>
        <authorList>
            <person name="Yoon J."/>
            <person name="Maneerat S."/>
            <person name="Kawai F."/>
            <person name="Yokota A."/>
        </authorList>
    </citation>
    <scope>NUCLEOTIDE SEQUENCE [LARGE SCALE GENOMIC DNA]</scope>
    <source>
        <strain evidence="2 3">SM1T</strain>
    </source>
</reference>
<keyword evidence="1" id="KW-1133">Transmembrane helix</keyword>
<dbReference type="EMBL" id="WMJY01000021">
    <property type="protein sequence ID" value="MTH30243.1"/>
    <property type="molecule type" value="Genomic_DNA"/>
</dbReference>
<dbReference type="OrthoDB" id="1451065at2"/>
<organism evidence="2 3">
    <name type="scientific">Myroides pelagicus</name>
    <dbReference type="NCBI Taxonomy" id="270914"/>
    <lineage>
        <taxon>Bacteria</taxon>
        <taxon>Pseudomonadati</taxon>
        <taxon>Bacteroidota</taxon>
        <taxon>Flavobacteriia</taxon>
        <taxon>Flavobacteriales</taxon>
        <taxon>Flavobacteriaceae</taxon>
        <taxon>Myroides</taxon>
    </lineage>
</organism>
<proteinExistence type="predicted"/>
<keyword evidence="1" id="KW-0472">Membrane</keyword>
<sequence length="120" mass="14620">MQQKIVSTKVLSKYKAYLFSFRNRTVYLILQLLFYAFILWSYWYGRTADTDYLRWNVSQDITQLTNVFFICWLLVILFKFIIHFAALIPGLSYLMDRLEQREMDKIKNTLAYQITQNDRY</sequence>
<evidence type="ECO:0000256" key="1">
    <source>
        <dbReference type="SAM" id="Phobius"/>
    </source>
</evidence>
<gene>
    <name evidence="2" type="ORF">GJV77_10075</name>
</gene>
<keyword evidence="3" id="KW-1185">Reference proteome</keyword>